<dbReference type="STRING" id="50429.A0A2B4RTL7"/>
<reference evidence="14" key="1">
    <citation type="journal article" date="2017" name="bioRxiv">
        <title>Comparative analysis of the genomes of Stylophora pistillata and Acropora digitifera provides evidence for extensive differences between species of corals.</title>
        <authorList>
            <person name="Voolstra C.R."/>
            <person name="Li Y."/>
            <person name="Liew Y.J."/>
            <person name="Baumgarten S."/>
            <person name="Zoccola D."/>
            <person name="Flot J.-F."/>
            <person name="Tambutte S."/>
            <person name="Allemand D."/>
            <person name="Aranda M."/>
        </authorList>
    </citation>
    <scope>NUCLEOTIDE SEQUENCE [LARGE SCALE GENOMIC DNA]</scope>
</reference>
<dbReference type="PANTHER" id="PTHR45884:SF2">
    <property type="entry name" value="N-ACETYLTRANSFERASE ECO"/>
    <property type="match status" value="1"/>
</dbReference>
<comment type="caution">
    <text evidence="13">The sequence shown here is derived from an EMBL/GenBank/DDBJ whole genome shotgun (WGS) entry which is preliminary data.</text>
</comment>
<keyword evidence="6" id="KW-0862">Zinc</keyword>
<name>A0A2B4RTL7_STYPI</name>
<feature type="compositionally biased region" description="Basic residues" evidence="10">
    <location>
        <begin position="152"/>
        <end position="181"/>
    </location>
</feature>
<evidence type="ECO:0000256" key="10">
    <source>
        <dbReference type="SAM" id="MobiDB-lite"/>
    </source>
</evidence>
<evidence type="ECO:0000313" key="13">
    <source>
        <dbReference type="EMBL" id="PFX20506.1"/>
    </source>
</evidence>
<dbReference type="Pfam" id="PF13878">
    <property type="entry name" value="zf-C2H2_3"/>
    <property type="match status" value="1"/>
</dbReference>
<evidence type="ECO:0000259" key="12">
    <source>
        <dbReference type="Pfam" id="PF13880"/>
    </source>
</evidence>
<feature type="compositionally biased region" description="Polar residues" evidence="10">
    <location>
        <begin position="368"/>
        <end position="378"/>
    </location>
</feature>
<keyword evidence="7" id="KW-0539">Nucleus</keyword>
<organism evidence="13 14">
    <name type="scientific">Stylophora pistillata</name>
    <name type="common">Smooth cauliflower coral</name>
    <dbReference type="NCBI Taxonomy" id="50429"/>
    <lineage>
        <taxon>Eukaryota</taxon>
        <taxon>Metazoa</taxon>
        <taxon>Cnidaria</taxon>
        <taxon>Anthozoa</taxon>
        <taxon>Hexacorallia</taxon>
        <taxon>Scleractinia</taxon>
        <taxon>Astrocoeniina</taxon>
        <taxon>Pocilloporidae</taxon>
        <taxon>Stylophora</taxon>
    </lineage>
</organism>
<feature type="region of interest" description="Disordered" evidence="10">
    <location>
        <begin position="152"/>
        <end position="187"/>
    </location>
</feature>
<feature type="region of interest" description="Disordered" evidence="10">
    <location>
        <begin position="58"/>
        <end position="82"/>
    </location>
</feature>
<comment type="similarity">
    <text evidence="2">Belongs to the acetyltransferase family. ECO subfamily.</text>
</comment>
<keyword evidence="8" id="KW-0131">Cell cycle</keyword>
<feature type="domain" description="N-acetyltransferase ESCO acetyl-transferase" evidence="12">
    <location>
        <begin position="605"/>
        <end position="672"/>
    </location>
</feature>
<evidence type="ECO:0000256" key="5">
    <source>
        <dbReference type="ARBA" id="ARBA00022771"/>
    </source>
</evidence>
<keyword evidence="3 13" id="KW-0808">Transferase</keyword>
<gene>
    <name evidence="13" type="primary">ESCO1</name>
    <name evidence="13" type="ORF">AWC38_SpisGene15028</name>
</gene>
<keyword evidence="5" id="KW-0863">Zinc-finger</keyword>
<dbReference type="SUPFAM" id="SSF55729">
    <property type="entry name" value="Acyl-CoA N-acyltransferases (Nat)"/>
    <property type="match status" value="1"/>
</dbReference>
<feature type="compositionally biased region" description="Polar residues" evidence="10">
    <location>
        <begin position="420"/>
        <end position="431"/>
    </location>
</feature>
<feature type="compositionally biased region" description="Basic and acidic residues" evidence="10">
    <location>
        <begin position="58"/>
        <end position="80"/>
    </location>
</feature>
<feature type="compositionally biased region" description="Low complexity" evidence="10">
    <location>
        <begin position="355"/>
        <end position="367"/>
    </location>
</feature>
<dbReference type="GO" id="GO:0061733">
    <property type="term" value="F:protein-lysine-acetyltransferase activity"/>
    <property type="evidence" value="ECO:0007669"/>
    <property type="project" value="TreeGrafter"/>
</dbReference>
<dbReference type="EMBL" id="LSMT01000314">
    <property type="protein sequence ID" value="PFX20506.1"/>
    <property type="molecule type" value="Genomic_DNA"/>
</dbReference>
<dbReference type="PANTHER" id="PTHR45884">
    <property type="entry name" value="N-ACETYLTRANSFERASE ECO"/>
    <property type="match status" value="1"/>
</dbReference>
<protein>
    <submittedName>
        <fullName evidence="13">N-acetyltransferase ESCO1</fullName>
    </submittedName>
</protein>
<dbReference type="GO" id="GO:0000785">
    <property type="term" value="C:chromatin"/>
    <property type="evidence" value="ECO:0007669"/>
    <property type="project" value="TreeGrafter"/>
</dbReference>
<feature type="compositionally biased region" description="Polar residues" evidence="10">
    <location>
        <begin position="299"/>
        <end position="309"/>
    </location>
</feature>
<evidence type="ECO:0000256" key="8">
    <source>
        <dbReference type="ARBA" id="ARBA00023306"/>
    </source>
</evidence>
<sequence length="673" mass="74198">MAKGKISASSGESAMSGRNIKQINETERLKVIMQKVTVGLTPDLIKDIDCEMFASKTEESFDSDRSQSPEESINGHDAKNDVTSLTTVDNQELNGTEVGEILQLQSNGFTPISFYGSRSKHFTPNMNILVPNTRKTLWKENEELPMVNTTGVKRKLKKGKSSIGASKKRRTSSGARQHKNMTKKDKLNSDVNDKDVLVDIDNKDIQSKSKKKAHDLVMNTVEEVKDSGEGGVTTPQSDYDSEESGIIQVCNYSKSNIRVAKTVVSEVESTCSEASLCSGPGRLLDGFCLQKNGNEYYFSSSSNVSPEQLTSSSERTDEEEEGIGITRHTINSHQPCAEQNGRVEETILDCNENASDSQSSISLSTPSPDTGESVFTQQLSGKEEELGSSKSSPEHQASITRYFATLPGPKCKTKTIANGVPSSSMHPSVGNSPEGKYRITPGKKKSGKKQEQMYLDLGQKDFGHVTCPTCGMVYTRAQPDDEAAHIRHHKSFVNGLKFTGWKNECVVKEYHDGRVIMVSPDDPRLHLKKIEEVRKVVDSELGFVADVPYRRCGAKTFLFITTKKVVGCTVATQIDQGYPVLPSPEESSTPEKQIAAWCCSTTPQSAQCGISRIWVHSQYRRKKVATRLLDCVRTNFIYGCIIPRELVAFSDPTPDGKRLANSYAGTSQFLVFR</sequence>
<dbReference type="AlphaFoldDB" id="A0A2B4RTL7"/>
<keyword evidence="9" id="KW-0012">Acyltransferase</keyword>
<dbReference type="OrthoDB" id="428854at2759"/>
<keyword evidence="4" id="KW-0479">Metal-binding</keyword>
<evidence type="ECO:0000256" key="4">
    <source>
        <dbReference type="ARBA" id="ARBA00022723"/>
    </source>
</evidence>
<feature type="region of interest" description="Disordered" evidence="10">
    <location>
        <begin position="299"/>
        <end position="337"/>
    </location>
</feature>
<accession>A0A2B4RTL7</accession>
<dbReference type="GO" id="GO:0007064">
    <property type="term" value="P:mitotic sister chromatid cohesion"/>
    <property type="evidence" value="ECO:0007669"/>
    <property type="project" value="TreeGrafter"/>
</dbReference>
<dbReference type="InterPro" id="IPR028005">
    <property type="entry name" value="AcTrfase_ESCO_Znf_dom"/>
</dbReference>
<feature type="region of interest" description="Disordered" evidence="10">
    <location>
        <begin position="416"/>
        <end position="448"/>
    </location>
</feature>
<comment type="subcellular location">
    <subcellularLocation>
        <location evidence="1">Nucleus</location>
    </subcellularLocation>
</comment>
<dbReference type="GO" id="GO:0008270">
    <property type="term" value="F:zinc ion binding"/>
    <property type="evidence" value="ECO:0007669"/>
    <property type="project" value="UniProtKB-KW"/>
</dbReference>
<evidence type="ECO:0000256" key="3">
    <source>
        <dbReference type="ARBA" id="ARBA00022679"/>
    </source>
</evidence>
<evidence type="ECO:0000313" key="14">
    <source>
        <dbReference type="Proteomes" id="UP000225706"/>
    </source>
</evidence>
<feature type="region of interest" description="Disordered" evidence="10">
    <location>
        <begin position="353"/>
        <end position="395"/>
    </location>
</feature>
<dbReference type="InterPro" id="IPR016181">
    <property type="entry name" value="Acyl_CoA_acyltransferase"/>
</dbReference>
<evidence type="ECO:0000259" key="11">
    <source>
        <dbReference type="Pfam" id="PF13878"/>
    </source>
</evidence>
<evidence type="ECO:0000256" key="2">
    <source>
        <dbReference type="ARBA" id="ARBA00005816"/>
    </source>
</evidence>
<evidence type="ECO:0000256" key="1">
    <source>
        <dbReference type="ARBA" id="ARBA00004123"/>
    </source>
</evidence>
<dbReference type="InterPro" id="IPR028009">
    <property type="entry name" value="ESCO_Acetyltransf_dom"/>
</dbReference>
<evidence type="ECO:0000256" key="9">
    <source>
        <dbReference type="ARBA" id="ARBA00023315"/>
    </source>
</evidence>
<evidence type="ECO:0000256" key="7">
    <source>
        <dbReference type="ARBA" id="ARBA00023242"/>
    </source>
</evidence>
<dbReference type="GO" id="GO:0005634">
    <property type="term" value="C:nucleus"/>
    <property type="evidence" value="ECO:0007669"/>
    <property type="project" value="UniProtKB-SubCell"/>
</dbReference>
<feature type="domain" description="N-acetyltransferase ESCO zinc-finger" evidence="11">
    <location>
        <begin position="452"/>
        <end position="490"/>
    </location>
</feature>
<dbReference type="Proteomes" id="UP000225706">
    <property type="component" value="Unassembled WGS sequence"/>
</dbReference>
<evidence type="ECO:0000256" key="6">
    <source>
        <dbReference type="ARBA" id="ARBA00022833"/>
    </source>
</evidence>
<dbReference type="Pfam" id="PF13880">
    <property type="entry name" value="Acetyltransf_13"/>
    <property type="match status" value="1"/>
</dbReference>
<proteinExistence type="inferred from homology"/>
<keyword evidence="14" id="KW-1185">Reference proteome</keyword>